<evidence type="ECO:0000256" key="1">
    <source>
        <dbReference type="SAM" id="MobiDB-lite"/>
    </source>
</evidence>
<keyword evidence="2" id="KW-1133">Transmembrane helix</keyword>
<evidence type="ECO:0000313" key="4">
    <source>
        <dbReference type="Proteomes" id="UP001404956"/>
    </source>
</evidence>
<gene>
    <name evidence="3" type="ORF">Dalu01_00481</name>
</gene>
<proteinExistence type="predicted"/>
<dbReference type="RefSeq" id="WP_345450876.1">
    <property type="nucleotide sequence ID" value="NZ_BAABRV010000001.1"/>
</dbReference>
<reference evidence="3 4" key="1">
    <citation type="submission" date="2024-02" db="EMBL/GenBank/DDBJ databases">
        <title>Deinococcus aluminii NBRC 112889.</title>
        <authorList>
            <person name="Ichikawa N."/>
            <person name="Katano-Makiyama Y."/>
            <person name="Hidaka K."/>
        </authorList>
    </citation>
    <scope>NUCLEOTIDE SEQUENCE [LARGE SCALE GENOMIC DNA]</scope>
    <source>
        <strain evidence="3 4">NBRC 112889</strain>
    </source>
</reference>
<evidence type="ECO:0008006" key="5">
    <source>
        <dbReference type="Google" id="ProtNLM"/>
    </source>
</evidence>
<keyword evidence="2" id="KW-0812">Transmembrane</keyword>
<sequence length="282" mass="30007">MQEEHKSLGGALVDVFDAGVTLVKSEIRALLRQVTNVIKAKGIGVVLLLASVGPLLMGLVFLILAVFYLLMRLGLGAWVAALIIALLGFLLTGVLVMMGLKRLSAEVPHDEGERRRMNPDHMTEDERLEAQYQAEQYQAEQAARARATAGTVPVTVTSGASVMAGSGAANNLRPGADYSVPAGAEDRVEGTVTLPMPRSAEGRTETLPVYGTNPDNSQPAHGGSVDDFSVLGDTGAAGDHGPQRSHKKHDPNIQHPVVLKDEPGIDVSTTPTFHEDMKKEGY</sequence>
<evidence type="ECO:0000256" key="2">
    <source>
        <dbReference type="SAM" id="Phobius"/>
    </source>
</evidence>
<keyword evidence="2" id="KW-0472">Membrane</keyword>
<feature type="transmembrane region" description="Helical" evidence="2">
    <location>
        <begin position="45"/>
        <end position="71"/>
    </location>
</feature>
<dbReference type="InterPro" id="IPR009937">
    <property type="entry name" value="Phage_holin_3_6"/>
</dbReference>
<keyword evidence="4" id="KW-1185">Reference proteome</keyword>
<dbReference type="Proteomes" id="UP001404956">
    <property type="component" value="Unassembled WGS sequence"/>
</dbReference>
<comment type="caution">
    <text evidence="3">The sequence shown here is derived from an EMBL/GenBank/DDBJ whole genome shotgun (WGS) entry which is preliminary data.</text>
</comment>
<organism evidence="3 4">
    <name type="scientific">Deinococcus aluminii</name>
    <dbReference type="NCBI Taxonomy" id="1656885"/>
    <lineage>
        <taxon>Bacteria</taxon>
        <taxon>Thermotogati</taxon>
        <taxon>Deinococcota</taxon>
        <taxon>Deinococci</taxon>
        <taxon>Deinococcales</taxon>
        <taxon>Deinococcaceae</taxon>
        <taxon>Deinococcus</taxon>
    </lineage>
</organism>
<feature type="transmembrane region" description="Helical" evidence="2">
    <location>
        <begin position="77"/>
        <end position="100"/>
    </location>
</feature>
<feature type="region of interest" description="Disordered" evidence="1">
    <location>
        <begin position="188"/>
        <end position="282"/>
    </location>
</feature>
<feature type="compositionally biased region" description="Basic and acidic residues" evidence="1">
    <location>
        <begin position="273"/>
        <end position="282"/>
    </location>
</feature>
<dbReference type="EMBL" id="BAABRV010000001">
    <property type="protein sequence ID" value="GAA5532103.1"/>
    <property type="molecule type" value="Genomic_DNA"/>
</dbReference>
<dbReference type="Pfam" id="PF07332">
    <property type="entry name" value="Phage_holin_3_6"/>
    <property type="match status" value="1"/>
</dbReference>
<protein>
    <recommendedName>
        <fullName evidence="5">Phage holin family protein</fullName>
    </recommendedName>
</protein>
<name>A0ABP9XBX1_9DEIO</name>
<accession>A0ABP9XBX1</accession>
<evidence type="ECO:0000313" key="3">
    <source>
        <dbReference type="EMBL" id="GAA5532103.1"/>
    </source>
</evidence>